<dbReference type="SUPFAM" id="SSF53335">
    <property type="entry name" value="S-adenosyl-L-methionine-dependent methyltransferases"/>
    <property type="match status" value="1"/>
</dbReference>
<protein>
    <recommendedName>
        <fullName evidence="4">Methyltransferase type 11 domain-containing protein</fullName>
    </recommendedName>
</protein>
<comment type="caution">
    <text evidence="5">The sequence shown here is derived from an EMBL/GenBank/DDBJ whole genome shotgun (WGS) entry which is preliminary data.</text>
</comment>
<dbReference type="Pfam" id="PF08241">
    <property type="entry name" value="Methyltransf_11"/>
    <property type="match status" value="1"/>
</dbReference>
<dbReference type="GO" id="GO:0032259">
    <property type="term" value="P:methylation"/>
    <property type="evidence" value="ECO:0007669"/>
    <property type="project" value="UniProtKB-KW"/>
</dbReference>
<dbReference type="InterPro" id="IPR013216">
    <property type="entry name" value="Methyltransf_11"/>
</dbReference>
<gene>
    <name evidence="5" type="ORF">EW026_g6595</name>
</gene>
<dbReference type="PANTHER" id="PTHR44942:SF4">
    <property type="entry name" value="METHYLTRANSFERASE TYPE 11 DOMAIN-CONTAINING PROTEIN"/>
    <property type="match status" value="1"/>
</dbReference>
<dbReference type="PANTHER" id="PTHR44942">
    <property type="entry name" value="METHYLTRANSF_11 DOMAIN-CONTAINING PROTEIN"/>
    <property type="match status" value="1"/>
</dbReference>
<keyword evidence="2" id="KW-0489">Methyltransferase</keyword>
<keyword evidence="6" id="KW-1185">Reference proteome</keyword>
<dbReference type="InterPro" id="IPR029063">
    <property type="entry name" value="SAM-dependent_MTases_sf"/>
</dbReference>
<keyword evidence="3" id="KW-0808">Transferase</keyword>
<evidence type="ECO:0000256" key="2">
    <source>
        <dbReference type="ARBA" id="ARBA00022603"/>
    </source>
</evidence>
<sequence>MATFGKTTYNAAKYASIRPTYPRQLYDFVFRYHEQGDKARWVTAVDLGCGTGQATIELTSFQKVIGVDPSAKMIEQASQSLAASSLPGQIQYIQSAAEQLPFLENGSVDLIASAQAAHWFDWSKLWPEAARVLRKDGSLAVWGYSEFRLTRYPSATPLINAYAQGADPKDSLGPHWERPGRTIVDEHLVAIPDPKDVISGAFRDFERVYFTGEHYPTLTSPRPVILRKTMTWDNLLSYLRTYSSLHTYHEKYPEDLQNPEGDIAVRFLNRLKTITTDKEGAHADEIDVEWPLALLLARRV</sequence>
<dbReference type="Gene3D" id="3.40.50.150">
    <property type="entry name" value="Vaccinia Virus protein VP39"/>
    <property type="match status" value="1"/>
</dbReference>
<accession>A0A4S4KAH8</accession>
<dbReference type="EMBL" id="SGPJ01000371">
    <property type="protein sequence ID" value="THG94978.1"/>
    <property type="molecule type" value="Genomic_DNA"/>
</dbReference>
<dbReference type="CDD" id="cd02440">
    <property type="entry name" value="AdoMet_MTases"/>
    <property type="match status" value="1"/>
</dbReference>
<dbReference type="InterPro" id="IPR051052">
    <property type="entry name" value="Diverse_substrate_MTase"/>
</dbReference>
<comment type="similarity">
    <text evidence="1">Belongs to the methyltransferase superfamily.</text>
</comment>
<feature type="domain" description="Methyltransferase type 11" evidence="4">
    <location>
        <begin position="45"/>
        <end position="140"/>
    </location>
</feature>
<evidence type="ECO:0000259" key="4">
    <source>
        <dbReference type="Pfam" id="PF08241"/>
    </source>
</evidence>
<evidence type="ECO:0000313" key="5">
    <source>
        <dbReference type="EMBL" id="THG94978.1"/>
    </source>
</evidence>
<evidence type="ECO:0000256" key="1">
    <source>
        <dbReference type="ARBA" id="ARBA00008361"/>
    </source>
</evidence>
<evidence type="ECO:0000256" key="3">
    <source>
        <dbReference type="ARBA" id="ARBA00022679"/>
    </source>
</evidence>
<reference evidence="5 6" key="1">
    <citation type="submission" date="2019-02" db="EMBL/GenBank/DDBJ databases">
        <title>Genome sequencing of the rare red list fungi Phlebia centrifuga.</title>
        <authorList>
            <person name="Buettner E."/>
            <person name="Kellner H."/>
        </authorList>
    </citation>
    <scope>NUCLEOTIDE SEQUENCE [LARGE SCALE GENOMIC DNA]</scope>
    <source>
        <strain evidence="5 6">DSM 108282</strain>
    </source>
</reference>
<evidence type="ECO:0000313" key="6">
    <source>
        <dbReference type="Proteomes" id="UP000309038"/>
    </source>
</evidence>
<dbReference type="Proteomes" id="UP000309038">
    <property type="component" value="Unassembled WGS sequence"/>
</dbReference>
<dbReference type="AlphaFoldDB" id="A0A4S4KAH8"/>
<name>A0A4S4KAH8_9APHY</name>
<organism evidence="5 6">
    <name type="scientific">Hermanssonia centrifuga</name>
    <dbReference type="NCBI Taxonomy" id="98765"/>
    <lineage>
        <taxon>Eukaryota</taxon>
        <taxon>Fungi</taxon>
        <taxon>Dikarya</taxon>
        <taxon>Basidiomycota</taxon>
        <taxon>Agaricomycotina</taxon>
        <taxon>Agaricomycetes</taxon>
        <taxon>Polyporales</taxon>
        <taxon>Meruliaceae</taxon>
        <taxon>Hermanssonia</taxon>
    </lineage>
</organism>
<dbReference type="GO" id="GO:0008757">
    <property type="term" value="F:S-adenosylmethionine-dependent methyltransferase activity"/>
    <property type="evidence" value="ECO:0007669"/>
    <property type="project" value="InterPro"/>
</dbReference>
<proteinExistence type="inferred from homology"/>